<comment type="caution">
    <text evidence="8">The sequence shown here is derived from an EMBL/GenBank/DDBJ whole genome shotgun (WGS) entry which is preliminary data.</text>
</comment>
<feature type="transmembrane region" description="Helical" evidence="6">
    <location>
        <begin position="190"/>
        <end position="209"/>
    </location>
</feature>
<evidence type="ECO:0000256" key="2">
    <source>
        <dbReference type="ARBA" id="ARBA00022692"/>
    </source>
</evidence>
<feature type="transmembrane region" description="Helical" evidence="6">
    <location>
        <begin position="115"/>
        <end position="143"/>
    </location>
</feature>
<dbReference type="PANTHER" id="PTHR43229">
    <property type="entry name" value="NODULATION PROTEIN J"/>
    <property type="match status" value="1"/>
</dbReference>
<dbReference type="EMBL" id="PVUE01000010">
    <property type="protein sequence ID" value="PRZ41287.1"/>
    <property type="molecule type" value="Genomic_DNA"/>
</dbReference>
<sequence length="275" mass="28904">MTTLAATTSITQQSHPAAAPASQIIKSRIRSHVIETLRIPIAVVSGVAFPVMSFLFFVIPQSAITSDQLFSLGAIAQLSVFSIMSTFLFTYGVGIAEDRKNPWTSYLRTLPTGGVATIAGRICTAALFAVLSLIPLLLVGILLTAAPDAFTSGALSWWRIPAAFGALILGGTPFIGLGLAIGYGLPSKAAIAVAQVLLLPLAFIGGLFLPSEMFPGWLNAISLGTPTRAARDLVISALTGADLHVSTIPVLVVWSAALLGLALWGYRRDEGLRYK</sequence>
<evidence type="ECO:0000259" key="7">
    <source>
        <dbReference type="Pfam" id="PF01061"/>
    </source>
</evidence>
<dbReference type="GO" id="GO:0043190">
    <property type="term" value="C:ATP-binding cassette (ABC) transporter complex"/>
    <property type="evidence" value="ECO:0007669"/>
    <property type="project" value="InterPro"/>
</dbReference>
<feature type="transmembrane region" description="Helical" evidence="6">
    <location>
        <begin position="248"/>
        <end position="266"/>
    </location>
</feature>
<dbReference type="PIRSF" id="PIRSF006648">
    <property type="entry name" value="DrrB"/>
    <property type="match status" value="1"/>
</dbReference>
<keyword evidence="2 6" id="KW-0812">Transmembrane</keyword>
<accession>A0A2T0ZYG6</accession>
<evidence type="ECO:0000256" key="4">
    <source>
        <dbReference type="ARBA" id="ARBA00023136"/>
    </source>
</evidence>
<evidence type="ECO:0000313" key="8">
    <source>
        <dbReference type="EMBL" id="PRZ41287.1"/>
    </source>
</evidence>
<dbReference type="GO" id="GO:0140359">
    <property type="term" value="F:ABC-type transporter activity"/>
    <property type="evidence" value="ECO:0007669"/>
    <property type="project" value="InterPro"/>
</dbReference>
<feature type="transmembrane region" description="Helical" evidence="6">
    <location>
        <begin position="37"/>
        <end position="59"/>
    </location>
</feature>
<evidence type="ECO:0000256" key="5">
    <source>
        <dbReference type="ARBA" id="ARBA00023251"/>
    </source>
</evidence>
<dbReference type="InterPro" id="IPR000412">
    <property type="entry name" value="ABC_2_transport"/>
</dbReference>
<dbReference type="InterPro" id="IPR051784">
    <property type="entry name" value="Nod_factor_ABC_transporter"/>
</dbReference>
<dbReference type="PANTHER" id="PTHR43229:SF2">
    <property type="entry name" value="NODULATION PROTEIN J"/>
    <property type="match status" value="1"/>
</dbReference>
<evidence type="ECO:0000256" key="3">
    <source>
        <dbReference type="ARBA" id="ARBA00022989"/>
    </source>
</evidence>
<evidence type="ECO:0000256" key="6">
    <source>
        <dbReference type="SAM" id="Phobius"/>
    </source>
</evidence>
<keyword evidence="9" id="KW-1185">Reference proteome</keyword>
<dbReference type="Proteomes" id="UP000237752">
    <property type="component" value="Unassembled WGS sequence"/>
</dbReference>
<organism evidence="8 9">
    <name type="scientific">Antricoccus suffuscus</name>
    <dbReference type="NCBI Taxonomy" id="1629062"/>
    <lineage>
        <taxon>Bacteria</taxon>
        <taxon>Bacillati</taxon>
        <taxon>Actinomycetota</taxon>
        <taxon>Actinomycetes</taxon>
        <taxon>Geodermatophilales</taxon>
        <taxon>Antricoccaceae</taxon>
        <taxon>Antricoccus</taxon>
    </lineage>
</organism>
<dbReference type="Pfam" id="PF01061">
    <property type="entry name" value="ABC2_membrane"/>
    <property type="match status" value="1"/>
</dbReference>
<comment type="subcellular location">
    <subcellularLocation>
        <location evidence="1">Membrane</location>
        <topology evidence="1">Multi-pass membrane protein</topology>
    </subcellularLocation>
</comment>
<dbReference type="InterPro" id="IPR013525">
    <property type="entry name" value="ABC2_TM"/>
</dbReference>
<dbReference type="RefSeq" id="WP_106349377.1">
    <property type="nucleotide sequence ID" value="NZ_PVUE01000010.1"/>
</dbReference>
<dbReference type="GO" id="GO:0046677">
    <property type="term" value="P:response to antibiotic"/>
    <property type="evidence" value="ECO:0007669"/>
    <property type="project" value="UniProtKB-KW"/>
</dbReference>
<dbReference type="OrthoDB" id="670210at2"/>
<reference evidence="8 9" key="1">
    <citation type="submission" date="2018-03" db="EMBL/GenBank/DDBJ databases">
        <title>Genomic Encyclopedia of Archaeal and Bacterial Type Strains, Phase II (KMG-II): from individual species to whole genera.</title>
        <authorList>
            <person name="Goeker M."/>
        </authorList>
    </citation>
    <scope>NUCLEOTIDE SEQUENCE [LARGE SCALE GENOMIC DNA]</scope>
    <source>
        <strain evidence="8 9">DSM 100065</strain>
    </source>
</reference>
<proteinExistence type="predicted"/>
<keyword evidence="3 6" id="KW-1133">Transmembrane helix</keyword>
<evidence type="ECO:0000313" key="9">
    <source>
        <dbReference type="Proteomes" id="UP000237752"/>
    </source>
</evidence>
<protein>
    <submittedName>
        <fullName evidence="8">ABC-2 type transport system permease protein</fullName>
    </submittedName>
</protein>
<evidence type="ECO:0000256" key="1">
    <source>
        <dbReference type="ARBA" id="ARBA00004141"/>
    </source>
</evidence>
<dbReference type="AlphaFoldDB" id="A0A2T0ZYG6"/>
<keyword evidence="5" id="KW-0046">Antibiotic resistance</keyword>
<gene>
    <name evidence="8" type="ORF">CLV47_11012</name>
</gene>
<feature type="domain" description="ABC-2 type transporter transmembrane" evidence="7">
    <location>
        <begin position="32"/>
        <end position="236"/>
    </location>
</feature>
<feature type="transmembrane region" description="Helical" evidence="6">
    <location>
        <begin position="71"/>
        <end position="94"/>
    </location>
</feature>
<name>A0A2T0ZYG6_9ACTN</name>
<feature type="transmembrane region" description="Helical" evidence="6">
    <location>
        <begin position="163"/>
        <end position="183"/>
    </location>
</feature>
<keyword evidence="4 6" id="KW-0472">Membrane</keyword>